<dbReference type="InterPro" id="IPR020471">
    <property type="entry name" value="AKR"/>
</dbReference>
<dbReference type="PROSITE" id="PS00798">
    <property type="entry name" value="ALDOKETO_REDUCTASE_1"/>
    <property type="match status" value="1"/>
</dbReference>
<dbReference type="InterPro" id="IPR023210">
    <property type="entry name" value="NADP_OxRdtase_dom"/>
</dbReference>
<comment type="similarity">
    <text evidence="1">Belongs to the aldo/keto reductase family.</text>
</comment>
<dbReference type="PIRSF" id="PIRSF000097">
    <property type="entry name" value="AKR"/>
    <property type="match status" value="1"/>
</dbReference>
<evidence type="ECO:0000256" key="4">
    <source>
        <dbReference type="ARBA" id="ARBA00049445"/>
    </source>
</evidence>
<evidence type="ECO:0000259" key="8">
    <source>
        <dbReference type="Pfam" id="PF00248"/>
    </source>
</evidence>
<keyword evidence="10" id="KW-1185">Reference proteome</keyword>
<reference evidence="9 10" key="1">
    <citation type="submission" date="2019-09" db="EMBL/GenBank/DDBJ databases">
        <authorList>
            <person name="Park J.-S."/>
            <person name="Choi H.-J."/>
        </authorList>
    </citation>
    <scope>NUCLEOTIDE SEQUENCE [LARGE SCALE GENOMIC DNA]</scope>
    <source>
        <strain evidence="9 10">176SS1-4</strain>
    </source>
</reference>
<feature type="active site" description="Proton donor" evidence="5">
    <location>
        <position position="41"/>
    </location>
</feature>
<dbReference type="GO" id="GO:0051596">
    <property type="term" value="P:methylglyoxal catabolic process"/>
    <property type="evidence" value="ECO:0007669"/>
    <property type="project" value="TreeGrafter"/>
</dbReference>
<evidence type="ECO:0000313" key="10">
    <source>
        <dbReference type="Proteomes" id="UP000326554"/>
    </source>
</evidence>
<dbReference type="SUPFAM" id="SSF51430">
    <property type="entry name" value="NAD(P)-linked oxidoreductase"/>
    <property type="match status" value="1"/>
</dbReference>
<protein>
    <submittedName>
        <fullName evidence="9">Aldo/keto reductase</fullName>
    </submittedName>
</protein>
<evidence type="ECO:0000256" key="5">
    <source>
        <dbReference type="PIRSR" id="PIRSR000097-1"/>
    </source>
</evidence>
<dbReference type="RefSeq" id="WP_150446781.1">
    <property type="nucleotide sequence ID" value="NZ_VYQE01000007.1"/>
</dbReference>
<dbReference type="PANTHER" id="PTHR43827:SF3">
    <property type="entry name" value="NADP-DEPENDENT OXIDOREDUCTASE DOMAIN-CONTAINING PROTEIN"/>
    <property type="match status" value="1"/>
</dbReference>
<dbReference type="Proteomes" id="UP000326554">
    <property type="component" value="Unassembled WGS sequence"/>
</dbReference>
<dbReference type="PRINTS" id="PR00069">
    <property type="entry name" value="ALDKETRDTASE"/>
</dbReference>
<feature type="site" description="Lowers pKa of active site Tyr" evidence="7">
    <location>
        <position position="66"/>
    </location>
</feature>
<keyword evidence="3" id="KW-0560">Oxidoreductase</keyword>
<evidence type="ECO:0000313" key="9">
    <source>
        <dbReference type="EMBL" id="KAA9005275.1"/>
    </source>
</evidence>
<evidence type="ECO:0000256" key="3">
    <source>
        <dbReference type="ARBA" id="ARBA00023002"/>
    </source>
</evidence>
<name>A0A5J5GAY9_9RHOB</name>
<evidence type="ECO:0000256" key="6">
    <source>
        <dbReference type="PIRSR" id="PIRSR000097-2"/>
    </source>
</evidence>
<dbReference type="AlphaFoldDB" id="A0A5J5GAY9"/>
<sequence>MLDAIPQIGFGTWQRRGDEATTTVRAAIECGYRHIDTAQAYGNEAEVGKGIADSGIARDDLWVTTKIQPSDLGPGQVRPKTEESLEKLGLEQLDLLLVHWPAVDGQYEMEDYLGQFMEVQDAGLTRKIGVSNFTIAYIDQALSILGDRELTTNQVELHPFLRNGPIVEHCKSKGIPLTAYSPLARGEIAEDAVIKSIAGELEATEAQVVLAWLMAKGIIVIPTSSKSERIEANLKATEIQLTSKQMMTMDGLHRNERLISGPHAPEWDEE</sequence>
<evidence type="ECO:0000256" key="7">
    <source>
        <dbReference type="PIRSR" id="PIRSR000097-3"/>
    </source>
</evidence>
<proteinExistence type="inferred from homology"/>
<dbReference type="EMBL" id="VYQE01000007">
    <property type="protein sequence ID" value="KAA9005275.1"/>
    <property type="molecule type" value="Genomic_DNA"/>
</dbReference>
<dbReference type="InterPro" id="IPR036812">
    <property type="entry name" value="NAD(P)_OxRdtase_dom_sf"/>
</dbReference>
<feature type="binding site" evidence="6">
    <location>
        <position position="99"/>
    </location>
    <ligand>
        <name>substrate</name>
    </ligand>
</feature>
<evidence type="ECO:0000256" key="1">
    <source>
        <dbReference type="ARBA" id="ARBA00007905"/>
    </source>
</evidence>
<comment type="caution">
    <text evidence="9">The sequence shown here is derived from an EMBL/GenBank/DDBJ whole genome shotgun (WGS) entry which is preliminary data.</text>
</comment>
<comment type="catalytic activity">
    <reaction evidence="4">
        <text>hydroxyacetone + NADP(+) = methylglyoxal + NADPH + H(+)</text>
        <dbReference type="Rhea" id="RHEA:27986"/>
        <dbReference type="ChEBI" id="CHEBI:15378"/>
        <dbReference type="ChEBI" id="CHEBI:17158"/>
        <dbReference type="ChEBI" id="CHEBI:27957"/>
        <dbReference type="ChEBI" id="CHEBI:57783"/>
        <dbReference type="ChEBI" id="CHEBI:58349"/>
    </reaction>
</comment>
<keyword evidence="2" id="KW-0521">NADP</keyword>
<dbReference type="FunFam" id="3.20.20.100:FF:000002">
    <property type="entry name" value="2,5-diketo-D-gluconic acid reductase A"/>
    <property type="match status" value="1"/>
</dbReference>
<dbReference type="Pfam" id="PF00248">
    <property type="entry name" value="Aldo_ket_red"/>
    <property type="match status" value="1"/>
</dbReference>
<organism evidence="9 10">
    <name type="scientific">Histidinibacterium aquaticum</name>
    <dbReference type="NCBI Taxonomy" id="2613962"/>
    <lineage>
        <taxon>Bacteria</taxon>
        <taxon>Pseudomonadati</taxon>
        <taxon>Pseudomonadota</taxon>
        <taxon>Alphaproteobacteria</taxon>
        <taxon>Rhodobacterales</taxon>
        <taxon>Paracoccaceae</taxon>
        <taxon>Histidinibacterium</taxon>
    </lineage>
</organism>
<accession>A0A5J5GAY9</accession>
<dbReference type="InterPro" id="IPR018170">
    <property type="entry name" value="Aldo/ket_reductase_CS"/>
</dbReference>
<gene>
    <name evidence="9" type="ORF">F3S47_18410</name>
</gene>
<dbReference type="GO" id="GO:1990002">
    <property type="term" value="F:methylglyoxal reductase (NADPH) (acetol producing) activity"/>
    <property type="evidence" value="ECO:0007669"/>
    <property type="project" value="TreeGrafter"/>
</dbReference>
<dbReference type="PANTHER" id="PTHR43827">
    <property type="entry name" value="2,5-DIKETO-D-GLUCONIC ACID REDUCTASE"/>
    <property type="match status" value="1"/>
</dbReference>
<feature type="domain" description="NADP-dependent oxidoreductase" evidence="8">
    <location>
        <begin position="8"/>
        <end position="252"/>
    </location>
</feature>
<dbReference type="Gene3D" id="3.20.20.100">
    <property type="entry name" value="NADP-dependent oxidoreductase domain"/>
    <property type="match status" value="1"/>
</dbReference>
<evidence type="ECO:0000256" key="2">
    <source>
        <dbReference type="ARBA" id="ARBA00022857"/>
    </source>
</evidence>